<sequence>MILPAETAFMDQQRAWLRDTVRRCGVALTYVSDDECECCRAVPQSRAAQRADGTKQKASERFGYTTGLHGIGHPELVLFGLDRLPTSGLLNGLAHEVFHGEVFMPGEVRRFDELDVTFRVEEMRNPRAHVVAANAFYEMPRGSSVRAFTVRPLAV</sequence>
<gene>
    <name evidence="1" type="ORF">BCF74_10942</name>
</gene>
<reference evidence="1 2" key="1">
    <citation type="submission" date="2018-03" db="EMBL/GenBank/DDBJ databases">
        <title>Genomic Encyclopedia of Archaeal and Bacterial Type Strains, Phase II (KMG-II): from individual species to whole genera.</title>
        <authorList>
            <person name="Goeker M."/>
        </authorList>
    </citation>
    <scope>NUCLEOTIDE SEQUENCE [LARGE SCALE GENOMIC DNA]</scope>
    <source>
        <strain evidence="1 2">ATCC BAA-1496</strain>
    </source>
</reference>
<dbReference type="Proteomes" id="UP000237822">
    <property type="component" value="Unassembled WGS sequence"/>
</dbReference>
<dbReference type="EMBL" id="PVTI01000009">
    <property type="protein sequence ID" value="PRY59453.1"/>
    <property type="molecule type" value="Genomic_DNA"/>
</dbReference>
<dbReference type="RefSeq" id="WP_218279214.1">
    <property type="nucleotide sequence ID" value="NZ_PVTI01000009.1"/>
</dbReference>
<evidence type="ECO:0000313" key="2">
    <source>
        <dbReference type="Proteomes" id="UP000237822"/>
    </source>
</evidence>
<proteinExistence type="predicted"/>
<evidence type="ECO:0000313" key="1">
    <source>
        <dbReference type="EMBL" id="PRY59453.1"/>
    </source>
</evidence>
<dbReference type="AlphaFoldDB" id="A0A2T0UNE9"/>
<name>A0A2T0UNE9_9MICO</name>
<keyword evidence="2" id="KW-1185">Reference proteome</keyword>
<dbReference type="InterPro" id="IPR025358">
    <property type="entry name" value="DUF4262"/>
</dbReference>
<comment type="caution">
    <text evidence="1">The sequence shown here is derived from an EMBL/GenBank/DDBJ whole genome shotgun (WGS) entry which is preliminary data.</text>
</comment>
<accession>A0A2T0UNE9</accession>
<protein>
    <submittedName>
        <fullName evidence="1">Uncharacterized protein DUF4262</fullName>
    </submittedName>
</protein>
<organism evidence="1 2">
    <name type="scientific">Knoellia remsis</name>
    <dbReference type="NCBI Taxonomy" id="407159"/>
    <lineage>
        <taxon>Bacteria</taxon>
        <taxon>Bacillati</taxon>
        <taxon>Actinomycetota</taxon>
        <taxon>Actinomycetes</taxon>
        <taxon>Micrococcales</taxon>
        <taxon>Intrasporangiaceae</taxon>
        <taxon>Knoellia</taxon>
    </lineage>
</organism>
<dbReference type="Pfam" id="PF14081">
    <property type="entry name" value="DUF4262"/>
    <property type="match status" value="1"/>
</dbReference>